<keyword evidence="1" id="KW-1133">Transmembrane helix</keyword>
<evidence type="ECO:0000313" key="2">
    <source>
        <dbReference type="EMBL" id="MBC1180115.1"/>
    </source>
</evidence>
<proteinExistence type="predicted"/>
<feature type="transmembrane region" description="Helical" evidence="1">
    <location>
        <begin position="7"/>
        <end position="27"/>
    </location>
</feature>
<evidence type="ECO:0008006" key="3">
    <source>
        <dbReference type="Google" id="ProtNLM"/>
    </source>
</evidence>
<organism evidence="2">
    <name type="scientific">Lutzomyia longipalpis</name>
    <name type="common">Sand fly</name>
    <dbReference type="NCBI Taxonomy" id="7200"/>
    <lineage>
        <taxon>Eukaryota</taxon>
        <taxon>Metazoa</taxon>
        <taxon>Ecdysozoa</taxon>
        <taxon>Arthropoda</taxon>
        <taxon>Hexapoda</taxon>
        <taxon>Insecta</taxon>
        <taxon>Pterygota</taxon>
        <taxon>Neoptera</taxon>
        <taxon>Endopterygota</taxon>
        <taxon>Diptera</taxon>
        <taxon>Nematocera</taxon>
        <taxon>Psychodoidea</taxon>
        <taxon>Psychodidae</taxon>
        <taxon>Lutzomyia</taxon>
        <taxon>Lutzomyia</taxon>
    </lineage>
</organism>
<reference evidence="2" key="1">
    <citation type="journal article" date="2020" name="BMC">
        <title>Leishmania infection induces a limited differential gene expression in the sand fly midgut.</title>
        <authorList>
            <person name="Coutinho-Abreu I.V."/>
            <person name="Serafim T.D."/>
            <person name="Meneses C."/>
            <person name="Kamhawi S."/>
            <person name="Oliveira F."/>
            <person name="Valenzuela J.G."/>
        </authorList>
    </citation>
    <scope>NUCLEOTIDE SEQUENCE</scope>
    <source>
        <strain evidence="2">Jacobina</strain>
        <tissue evidence="2">Midgut</tissue>
    </source>
</reference>
<keyword evidence="1" id="KW-0812">Transmembrane</keyword>
<dbReference type="EMBL" id="GITU01011412">
    <property type="protein sequence ID" value="MBC1180115.1"/>
    <property type="molecule type" value="Transcribed_RNA"/>
</dbReference>
<sequence length="66" mass="7867">MIDDVQWFSFFLVLSFFFTMCIFFLTFCLDLKIFSWAVLSPLWNKLILSFSVDLILFLLAVLLLIF</sequence>
<accession>A0A7G3B5A0</accession>
<name>A0A7G3B5A0_LUTLO</name>
<feature type="transmembrane region" description="Helical" evidence="1">
    <location>
        <begin position="47"/>
        <end position="65"/>
    </location>
</feature>
<evidence type="ECO:0000256" key="1">
    <source>
        <dbReference type="SAM" id="Phobius"/>
    </source>
</evidence>
<protein>
    <recommendedName>
        <fullName evidence="3">NADH dehydrogenase subunit 5</fullName>
    </recommendedName>
</protein>
<keyword evidence="1" id="KW-0472">Membrane</keyword>
<dbReference type="AlphaFoldDB" id="A0A7G3B5A0"/>